<organism evidence="1 2">
    <name type="scientific">Rotaria socialis</name>
    <dbReference type="NCBI Taxonomy" id="392032"/>
    <lineage>
        <taxon>Eukaryota</taxon>
        <taxon>Metazoa</taxon>
        <taxon>Spiralia</taxon>
        <taxon>Gnathifera</taxon>
        <taxon>Rotifera</taxon>
        <taxon>Eurotatoria</taxon>
        <taxon>Bdelloidea</taxon>
        <taxon>Philodinida</taxon>
        <taxon>Philodinidae</taxon>
        <taxon>Rotaria</taxon>
    </lineage>
</organism>
<keyword evidence="2" id="KW-1185">Reference proteome</keyword>
<sequence>MTNTTSNTLNISKADFKTIPTTTLLDSNNTKRVTINLTNAQDLFGNASLTRTTNDASSSGPM</sequence>
<comment type="caution">
    <text evidence="1">The sequence shown here is derived from an EMBL/GenBank/DDBJ whole genome shotgun (WGS) entry which is preliminary data.</text>
</comment>
<feature type="non-terminal residue" evidence="1">
    <location>
        <position position="62"/>
    </location>
</feature>
<reference evidence="1" key="1">
    <citation type="submission" date="2021-02" db="EMBL/GenBank/DDBJ databases">
        <authorList>
            <person name="Nowell W R."/>
        </authorList>
    </citation>
    <scope>NUCLEOTIDE SEQUENCE</scope>
</reference>
<evidence type="ECO:0000313" key="2">
    <source>
        <dbReference type="Proteomes" id="UP000663873"/>
    </source>
</evidence>
<gene>
    <name evidence="1" type="ORF">UJA718_LOCUS47553</name>
</gene>
<proteinExistence type="predicted"/>
<dbReference type="Proteomes" id="UP000663873">
    <property type="component" value="Unassembled WGS sequence"/>
</dbReference>
<dbReference type="AlphaFoldDB" id="A0A821XP21"/>
<evidence type="ECO:0000313" key="1">
    <source>
        <dbReference type="EMBL" id="CAF4946549.1"/>
    </source>
</evidence>
<name>A0A821XP21_9BILA</name>
<accession>A0A821XP21</accession>
<dbReference type="EMBL" id="CAJOBP010090757">
    <property type="protein sequence ID" value="CAF4946549.1"/>
    <property type="molecule type" value="Genomic_DNA"/>
</dbReference>
<protein>
    <submittedName>
        <fullName evidence="1">Uncharacterized protein</fullName>
    </submittedName>
</protein>